<comment type="caution">
    <text evidence="1">The sequence shown here is derived from an EMBL/GenBank/DDBJ whole genome shotgun (WGS) entry which is preliminary data.</text>
</comment>
<dbReference type="EMBL" id="CM056743">
    <property type="protein sequence ID" value="KAJ8671076.1"/>
    <property type="molecule type" value="Genomic_DNA"/>
</dbReference>
<protein>
    <submittedName>
        <fullName evidence="1">Uncharacterized protein</fullName>
    </submittedName>
</protein>
<sequence>MEFTKTSFSIENLLGDLPNEKDEEFRCFNGRSDVLEKTFTALAKCDDRHSIESQEQRLIIPGPGFTKIKLCGNDHEFPWYREHDRMAEMRVHVARSDLPGGPTGGTMNGEECRSRSTPLDLKCNNSHPSFGTDQPSSLSLDSFGEQSLSGSPVISPILSGKTSIHSKKTEDSNQRDRKCLIRGVASKELVTTDNNPSVGAMYGGSYVSVESAFHMISDDRQSVTHSVPETCQFNRINPLQMDWITQSGMFYPRISGSLAGMFIRIDNDHHSAEYWLMRTA</sequence>
<accession>A0ACC2NJ01</accession>
<gene>
    <name evidence="1" type="ORF">QAD02_002335</name>
</gene>
<name>A0ACC2NJ01_9HYME</name>
<dbReference type="Proteomes" id="UP001239111">
    <property type="component" value="Chromosome 3"/>
</dbReference>
<proteinExistence type="predicted"/>
<evidence type="ECO:0000313" key="2">
    <source>
        <dbReference type="Proteomes" id="UP001239111"/>
    </source>
</evidence>
<evidence type="ECO:0000313" key="1">
    <source>
        <dbReference type="EMBL" id="KAJ8671076.1"/>
    </source>
</evidence>
<organism evidence="1 2">
    <name type="scientific">Eretmocerus hayati</name>
    <dbReference type="NCBI Taxonomy" id="131215"/>
    <lineage>
        <taxon>Eukaryota</taxon>
        <taxon>Metazoa</taxon>
        <taxon>Ecdysozoa</taxon>
        <taxon>Arthropoda</taxon>
        <taxon>Hexapoda</taxon>
        <taxon>Insecta</taxon>
        <taxon>Pterygota</taxon>
        <taxon>Neoptera</taxon>
        <taxon>Endopterygota</taxon>
        <taxon>Hymenoptera</taxon>
        <taxon>Apocrita</taxon>
        <taxon>Proctotrupomorpha</taxon>
        <taxon>Chalcidoidea</taxon>
        <taxon>Aphelinidae</taxon>
        <taxon>Aphelininae</taxon>
        <taxon>Eretmocerus</taxon>
    </lineage>
</organism>
<keyword evidence="2" id="KW-1185">Reference proteome</keyword>
<reference evidence="1" key="1">
    <citation type="submission" date="2023-04" db="EMBL/GenBank/DDBJ databases">
        <title>A chromosome-level genome assembly of the parasitoid wasp Eretmocerus hayati.</title>
        <authorList>
            <person name="Zhong Y."/>
            <person name="Liu S."/>
            <person name="Liu Y."/>
        </authorList>
    </citation>
    <scope>NUCLEOTIDE SEQUENCE</scope>
    <source>
        <strain evidence="1">ZJU_SS_LIU_2023</strain>
    </source>
</reference>